<accession>A0A2P2MFK9</accession>
<evidence type="ECO:0000256" key="1">
    <source>
        <dbReference type="SAM" id="Phobius"/>
    </source>
</evidence>
<keyword evidence="1" id="KW-0812">Transmembrane</keyword>
<dbReference type="AlphaFoldDB" id="A0A2P2MFK9"/>
<keyword evidence="1" id="KW-0472">Membrane</keyword>
<keyword evidence="1" id="KW-1133">Transmembrane helix</keyword>
<reference evidence="2" key="1">
    <citation type="submission" date="2018-02" db="EMBL/GenBank/DDBJ databases">
        <title>Rhizophora mucronata_Transcriptome.</title>
        <authorList>
            <person name="Meera S.P."/>
            <person name="Sreeshan A."/>
            <person name="Augustine A."/>
        </authorList>
    </citation>
    <scope>NUCLEOTIDE SEQUENCE</scope>
    <source>
        <tissue evidence="2">Leaf</tissue>
    </source>
</reference>
<organism evidence="2">
    <name type="scientific">Rhizophora mucronata</name>
    <name type="common">Asiatic mangrove</name>
    <dbReference type="NCBI Taxonomy" id="61149"/>
    <lineage>
        <taxon>Eukaryota</taxon>
        <taxon>Viridiplantae</taxon>
        <taxon>Streptophyta</taxon>
        <taxon>Embryophyta</taxon>
        <taxon>Tracheophyta</taxon>
        <taxon>Spermatophyta</taxon>
        <taxon>Magnoliopsida</taxon>
        <taxon>eudicotyledons</taxon>
        <taxon>Gunneridae</taxon>
        <taxon>Pentapetalae</taxon>
        <taxon>rosids</taxon>
        <taxon>fabids</taxon>
        <taxon>Malpighiales</taxon>
        <taxon>Rhizophoraceae</taxon>
        <taxon>Rhizophora</taxon>
    </lineage>
</organism>
<feature type="transmembrane region" description="Helical" evidence="1">
    <location>
        <begin position="20"/>
        <end position="41"/>
    </location>
</feature>
<evidence type="ECO:0000313" key="2">
    <source>
        <dbReference type="EMBL" id="MBX28990.1"/>
    </source>
</evidence>
<name>A0A2P2MFK9_RHIMU</name>
<protein>
    <submittedName>
        <fullName evidence="2">Uncharacterized protein</fullName>
    </submittedName>
</protein>
<sequence>MTRYVSSRDNLRILMNLLRVRHFSTWILYLLLNLHVINIAFDIDGFLELLTYSVVPSLTKRLVLYPKTV</sequence>
<proteinExistence type="predicted"/>
<dbReference type="EMBL" id="GGEC01048506">
    <property type="protein sequence ID" value="MBX28990.1"/>
    <property type="molecule type" value="Transcribed_RNA"/>
</dbReference>